<name>A0A419NAQ2_9GAMM</name>
<dbReference type="RefSeq" id="WP_120132324.1">
    <property type="nucleotide sequence ID" value="NZ_RAHH01000008.1"/>
</dbReference>
<comment type="caution">
    <text evidence="1">The sequence shown here is derived from an EMBL/GenBank/DDBJ whole genome shotgun (WGS) entry which is preliminary data.</text>
</comment>
<gene>
    <name evidence="1" type="ORF">D6C13_08350</name>
</gene>
<accession>A0A419NAQ2</accession>
<organism evidence="1 2">
    <name type="scientific">Rahnella woolbedingensis</name>
    <dbReference type="NCBI Taxonomy" id="1510574"/>
    <lineage>
        <taxon>Bacteria</taxon>
        <taxon>Pseudomonadati</taxon>
        <taxon>Pseudomonadota</taxon>
        <taxon>Gammaproteobacteria</taxon>
        <taxon>Enterobacterales</taxon>
        <taxon>Yersiniaceae</taxon>
        <taxon>Rahnella</taxon>
    </lineage>
</organism>
<dbReference type="EMBL" id="RAHH01000008">
    <property type="protein sequence ID" value="RJT45090.1"/>
    <property type="molecule type" value="Genomic_DNA"/>
</dbReference>
<dbReference type="OrthoDB" id="6505681at2"/>
<reference evidence="1 2" key="1">
    <citation type="submission" date="2018-09" db="EMBL/GenBank/DDBJ databases">
        <authorList>
            <person name="Le Fleche-Mateos A."/>
        </authorList>
    </citation>
    <scope>NUCLEOTIDE SEQUENCE [LARGE SCALE GENOMIC DNA]</scope>
    <source>
        <strain evidence="1 2">DSM 27399</strain>
    </source>
</reference>
<dbReference type="AlphaFoldDB" id="A0A419NAQ2"/>
<dbReference type="Proteomes" id="UP000284908">
    <property type="component" value="Unassembled WGS sequence"/>
</dbReference>
<sequence length="67" mass="7474">MNEHDLLLEDIYKVLDNTETLRAEDKLAVMMVVCLSLFKESGGDRINMKVSDGRTLSLILGLPVTAH</sequence>
<protein>
    <submittedName>
        <fullName evidence="1">Uncharacterized protein</fullName>
    </submittedName>
</protein>
<evidence type="ECO:0000313" key="1">
    <source>
        <dbReference type="EMBL" id="RJT45090.1"/>
    </source>
</evidence>
<proteinExistence type="predicted"/>
<evidence type="ECO:0000313" key="2">
    <source>
        <dbReference type="Proteomes" id="UP000284908"/>
    </source>
</evidence>
<keyword evidence="2" id="KW-1185">Reference proteome</keyword>